<keyword evidence="2" id="KW-1185">Reference proteome</keyword>
<dbReference type="AlphaFoldDB" id="C3L3S9"/>
<evidence type="ECO:0000313" key="2">
    <source>
        <dbReference type="Proteomes" id="UP000001227"/>
    </source>
</evidence>
<protein>
    <recommendedName>
        <fullName evidence="3">Lipocalin-like domain-containing protein</fullName>
    </recommendedName>
</protein>
<gene>
    <name evidence="1" type="ordered locus">Aasi_1667</name>
</gene>
<dbReference type="EMBL" id="CP001102">
    <property type="protein sequence ID" value="ACP20970.1"/>
    <property type="molecule type" value="Genomic_DNA"/>
</dbReference>
<organism evidence="1 2">
    <name type="scientific">Amoebophilus asiaticus (strain 5a2)</name>
    <dbReference type="NCBI Taxonomy" id="452471"/>
    <lineage>
        <taxon>Bacteria</taxon>
        <taxon>Pseudomonadati</taxon>
        <taxon>Bacteroidota</taxon>
        <taxon>Cytophagia</taxon>
        <taxon>Cytophagales</taxon>
        <taxon>Amoebophilaceae</taxon>
        <taxon>Candidatus Amoebophilus</taxon>
    </lineage>
</organism>
<accession>C3L3S9</accession>
<name>C3L3S9_AMOA5</name>
<proteinExistence type="predicted"/>
<dbReference type="HOGENOM" id="CLU_1736717_0_0_10"/>
<evidence type="ECO:0008006" key="3">
    <source>
        <dbReference type="Google" id="ProtNLM"/>
    </source>
</evidence>
<dbReference type="Proteomes" id="UP000001227">
    <property type="component" value="Chromosome"/>
</dbReference>
<reference evidence="1 2" key="1">
    <citation type="journal article" date="2010" name="J. Bacteriol.">
        <title>The genome of the amoeba symbiont 'Candidatus Amoebophilus asiaticus' reveals common mechanisms for host cell interaction among amoeba-associated bacteria.</title>
        <authorList>
            <person name="Schmitz-Esser S."/>
            <person name="Tischler P."/>
            <person name="Arnold R."/>
            <person name="Montanaro J."/>
            <person name="Wagner M."/>
            <person name="Rattei T."/>
            <person name="Horn M."/>
        </authorList>
    </citation>
    <scope>NUCLEOTIDE SEQUENCE [LARGE SCALE GENOMIC DNA]</scope>
    <source>
        <strain evidence="1 2">5a2</strain>
    </source>
</reference>
<evidence type="ECO:0000313" key="1">
    <source>
        <dbReference type="EMBL" id="ACP20970.1"/>
    </source>
</evidence>
<sequence length="150" mass="17974">MLVITFILISCGDPYKVIYGRWQIYKYESAPISALTDEEATGLLGEEFTFSKDYIIIGGIKIEHPSYKFREEKANDYFYINYRMPKEFICIEQEIIKILELGIDKSKLIDYKRGKHRKDNLILYIPRLIFYENELIFYFDGVFFYLKKIK</sequence>
<dbReference type="KEGG" id="aas:Aasi_1667"/>